<evidence type="ECO:0000256" key="8">
    <source>
        <dbReference type="NCBIfam" id="TIGR04265"/>
    </source>
</evidence>
<dbReference type="Pfam" id="PF13091">
    <property type="entry name" value="PLDc_2"/>
    <property type="match status" value="2"/>
</dbReference>
<dbReference type="InterPro" id="IPR001736">
    <property type="entry name" value="PLipase_D/transphosphatidylase"/>
</dbReference>
<dbReference type="PANTHER" id="PTHR21248:SF22">
    <property type="entry name" value="PHOSPHOLIPASE D"/>
    <property type="match status" value="1"/>
</dbReference>
<evidence type="ECO:0000256" key="4">
    <source>
        <dbReference type="ARBA" id="ARBA00022692"/>
    </source>
</evidence>
<dbReference type="PROSITE" id="PS50035">
    <property type="entry name" value="PLD"/>
    <property type="match status" value="2"/>
</dbReference>
<evidence type="ECO:0000313" key="11">
    <source>
        <dbReference type="EMBL" id="KGE05364.1"/>
    </source>
</evidence>
<name>A0A095X397_9GAMM</name>
<keyword evidence="4 9" id="KW-0812">Transmembrane</keyword>
<feature type="domain" description="PLD phosphodiesterase" evidence="10">
    <location>
        <begin position="223"/>
        <end position="250"/>
    </location>
</feature>
<dbReference type="EC" id="2.7.8.-" evidence="8"/>
<proteinExistence type="predicted"/>
<keyword evidence="6 9" id="KW-1133">Transmembrane helix</keyword>
<evidence type="ECO:0000256" key="9">
    <source>
        <dbReference type="SAM" id="Phobius"/>
    </source>
</evidence>
<dbReference type="Gene3D" id="3.30.870.10">
    <property type="entry name" value="Endonuclease Chain A"/>
    <property type="match status" value="2"/>
</dbReference>
<protein>
    <recommendedName>
        <fullName evidence="8">Cardiolipin synthase</fullName>
        <ecNumber evidence="8">2.7.8.-</ecNumber>
    </recommendedName>
</protein>
<dbReference type="InterPro" id="IPR025202">
    <property type="entry name" value="PLD-like_dom"/>
</dbReference>
<evidence type="ECO:0000256" key="3">
    <source>
        <dbReference type="ARBA" id="ARBA00022679"/>
    </source>
</evidence>
<keyword evidence="3" id="KW-0808">Transferase</keyword>
<evidence type="ECO:0000256" key="5">
    <source>
        <dbReference type="ARBA" id="ARBA00022737"/>
    </source>
</evidence>
<evidence type="ECO:0000256" key="7">
    <source>
        <dbReference type="ARBA" id="ARBA00023136"/>
    </source>
</evidence>
<comment type="caution">
    <text evidence="11">The sequence shown here is derived from an EMBL/GenBank/DDBJ whole genome shotgun (WGS) entry which is preliminary data.</text>
</comment>
<gene>
    <name evidence="11" type="ORF">HRUBRA_00044</name>
</gene>
<dbReference type="STRING" id="1265313.HRUBRA_00044"/>
<dbReference type="HOGENOM" id="CLU_038053_1_0_6"/>
<evidence type="ECO:0000256" key="6">
    <source>
        <dbReference type="ARBA" id="ARBA00022989"/>
    </source>
</evidence>
<reference evidence="11 12" key="1">
    <citation type="journal article" date="2014" name="Genome Announc.">
        <title>Genome Sequence of Gammaproteobacterial Pseudohaliea rubra Type Strain DSM 19751, Isolated from Coastal Seawater of the Mediterranean Sea.</title>
        <authorList>
            <person name="Spring S."/>
            <person name="Fiebig A."/>
            <person name="Riedel T."/>
            <person name="Goker M."/>
            <person name="Klenk H.P."/>
        </authorList>
    </citation>
    <scope>NUCLEOTIDE SEQUENCE [LARGE SCALE GENOMIC DNA]</scope>
    <source>
        <strain evidence="11 12">DSM 19751</strain>
    </source>
</reference>
<keyword evidence="7 9" id="KW-0472">Membrane</keyword>
<dbReference type="NCBIfam" id="TIGR04265">
    <property type="entry name" value="bac_cardiolipin"/>
    <property type="match status" value="1"/>
</dbReference>
<dbReference type="eggNOG" id="COG1502">
    <property type="taxonomic scope" value="Bacteria"/>
</dbReference>
<feature type="transmembrane region" description="Helical" evidence="9">
    <location>
        <begin position="44"/>
        <end position="65"/>
    </location>
</feature>
<dbReference type="RefSeq" id="WP_236629813.1">
    <property type="nucleotide sequence ID" value="NZ_KN234760.1"/>
</dbReference>
<evidence type="ECO:0000256" key="2">
    <source>
        <dbReference type="ARBA" id="ARBA00022475"/>
    </source>
</evidence>
<keyword evidence="5" id="KW-0677">Repeat</keyword>
<keyword evidence="12" id="KW-1185">Reference proteome</keyword>
<dbReference type="InterPro" id="IPR022924">
    <property type="entry name" value="Cardiolipin_synthase"/>
</dbReference>
<dbReference type="GO" id="GO:0008808">
    <property type="term" value="F:cardiolipin synthase activity"/>
    <property type="evidence" value="ECO:0007669"/>
    <property type="project" value="UniProtKB-UniRule"/>
</dbReference>
<organism evidence="11 12">
    <name type="scientific">Pseudohaliea rubra DSM 19751</name>
    <dbReference type="NCBI Taxonomy" id="1265313"/>
    <lineage>
        <taxon>Bacteria</taxon>
        <taxon>Pseudomonadati</taxon>
        <taxon>Pseudomonadota</taxon>
        <taxon>Gammaproteobacteria</taxon>
        <taxon>Cellvibrionales</taxon>
        <taxon>Halieaceae</taxon>
        <taxon>Pseudohaliea</taxon>
    </lineage>
</organism>
<keyword evidence="2" id="KW-1003">Cell membrane</keyword>
<dbReference type="PANTHER" id="PTHR21248">
    <property type="entry name" value="CARDIOLIPIN SYNTHASE"/>
    <property type="match status" value="1"/>
</dbReference>
<accession>A0A095X397</accession>
<dbReference type="Proteomes" id="UP000029640">
    <property type="component" value="Unassembled WGS sequence"/>
</dbReference>
<dbReference type="EMBL" id="AUVB01000001">
    <property type="protein sequence ID" value="KGE05364.1"/>
    <property type="molecule type" value="Genomic_DNA"/>
</dbReference>
<feature type="transmembrane region" description="Helical" evidence="9">
    <location>
        <begin position="12"/>
        <end position="32"/>
    </location>
</feature>
<feature type="domain" description="PLD phosphodiesterase" evidence="10">
    <location>
        <begin position="397"/>
        <end position="424"/>
    </location>
</feature>
<dbReference type="CDD" id="cd09161">
    <property type="entry name" value="PLDc_PaCLS_like_2"/>
    <property type="match status" value="1"/>
</dbReference>
<sequence length="484" mass="54192">MYTSLAMPALPYSELIAVAVVLFYLLAIGSAIEAVMTVRTAQGAIAWVISLLTLPYLSVPLYLVFGRNRFNGYFEQRAEVEAQTEALSEDTLAAVRQHILPASDELPIYNSLRRLARLPATGGNRVELLINGHATFRSIMAGMEGAQRYILFQFYIIRDDSLGARIGDILARKATAGVRVYLLYDEIGSPRFNRTPLYRRLQRAGVRLAAFNTTQGRRNRFQLNFRNHRKIVVVDGACAWIGGHNVGDEYLGLSQRGHWRDTHLRLEGPGVMGAELAFATDWRWATQHGIDLKWRFRGDVPGSSAVLIFPSDPASDFEEAGLMYHEVIASARRRIWIASPYFVPDRSIVSALQLAALRGVDVRVLIPDRPDKLVVGMANWAFTRELLPAGIRIYRYRDGFLHQKVFLMDDRLAGVGTANFDNRSFRLNFEITALVHDPGFCAEVEAMLVTDFADSRLVEAAELAGKPFWFPFAMGAARLLAPVL</sequence>
<dbReference type="AlphaFoldDB" id="A0A095X397"/>
<evidence type="ECO:0000313" key="12">
    <source>
        <dbReference type="Proteomes" id="UP000029640"/>
    </source>
</evidence>
<comment type="subcellular location">
    <subcellularLocation>
        <location evidence="1">Cell membrane</location>
    </subcellularLocation>
</comment>
<evidence type="ECO:0000256" key="1">
    <source>
        <dbReference type="ARBA" id="ARBA00004236"/>
    </source>
</evidence>
<dbReference type="SMART" id="SM00155">
    <property type="entry name" value="PLDc"/>
    <property type="match status" value="2"/>
</dbReference>
<dbReference type="GO" id="GO:0032049">
    <property type="term" value="P:cardiolipin biosynthetic process"/>
    <property type="evidence" value="ECO:0007669"/>
    <property type="project" value="UniProtKB-UniRule"/>
</dbReference>
<evidence type="ECO:0000259" key="10">
    <source>
        <dbReference type="PROSITE" id="PS50035"/>
    </source>
</evidence>
<dbReference type="PATRIC" id="fig|1265313.6.peg.44"/>
<dbReference type="SUPFAM" id="SSF56024">
    <property type="entry name" value="Phospholipase D/nuclease"/>
    <property type="match status" value="2"/>
</dbReference>
<dbReference type="GO" id="GO:0005886">
    <property type="term" value="C:plasma membrane"/>
    <property type="evidence" value="ECO:0007669"/>
    <property type="project" value="UniProtKB-SubCell"/>
</dbReference>